<organism evidence="1">
    <name type="scientific">viral metagenome</name>
    <dbReference type="NCBI Taxonomy" id="1070528"/>
    <lineage>
        <taxon>unclassified sequences</taxon>
        <taxon>metagenomes</taxon>
        <taxon>organismal metagenomes</taxon>
    </lineage>
</organism>
<reference evidence="1" key="1">
    <citation type="journal article" date="2020" name="Nature">
        <title>Giant virus diversity and host interactions through global metagenomics.</title>
        <authorList>
            <person name="Schulz F."/>
            <person name="Roux S."/>
            <person name="Paez-Espino D."/>
            <person name="Jungbluth S."/>
            <person name="Walsh D.A."/>
            <person name="Denef V.J."/>
            <person name="McMahon K.D."/>
            <person name="Konstantinidis K.T."/>
            <person name="Eloe-Fadrosh E.A."/>
            <person name="Kyrpides N.C."/>
            <person name="Woyke T."/>
        </authorList>
    </citation>
    <scope>NUCLEOTIDE SEQUENCE</scope>
    <source>
        <strain evidence="1">GVMAG-S-1039698-54</strain>
    </source>
</reference>
<protein>
    <submittedName>
        <fullName evidence="1">Uncharacterized protein</fullName>
    </submittedName>
</protein>
<accession>A0A6C0AKC3</accession>
<dbReference type="EMBL" id="MN740676">
    <property type="protein sequence ID" value="QHS80239.1"/>
    <property type="molecule type" value="Genomic_DNA"/>
</dbReference>
<dbReference type="AlphaFoldDB" id="A0A6C0AKC3"/>
<proteinExistence type="predicted"/>
<name>A0A6C0AKC3_9ZZZZ</name>
<evidence type="ECO:0000313" key="1">
    <source>
        <dbReference type="EMBL" id="QHS80239.1"/>
    </source>
</evidence>
<sequence length="143" mass="17586">MDKNIINKKDSESEKIKVSEEKTFKMNNVIMGIIYINYNTLFEDKWRKRFFEIKNNSIEHWNMIKKHKTCRTIKNIHKYTFEPIWKGEISQLFKFKMWKISNKKIFNKKKEYVFGSQNLQPLQFFRKKLIHMSEENDVIKILN</sequence>